<keyword evidence="2" id="KW-1185">Reference proteome</keyword>
<dbReference type="Proteomes" id="UP000267029">
    <property type="component" value="Unassembled WGS sequence"/>
</dbReference>
<proteinExistence type="predicted"/>
<dbReference type="STRING" id="53468.A0A0R3UR68"/>
<evidence type="ECO:0000313" key="2">
    <source>
        <dbReference type="Proteomes" id="UP000267029"/>
    </source>
</evidence>
<name>A0A0R3UR68_MESCO</name>
<reference evidence="1 2" key="1">
    <citation type="submission" date="2018-10" db="EMBL/GenBank/DDBJ databases">
        <authorList>
            <consortium name="Pathogen Informatics"/>
        </authorList>
    </citation>
    <scope>NUCLEOTIDE SEQUENCE [LARGE SCALE GENOMIC DNA]</scope>
</reference>
<protein>
    <submittedName>
        <fullName evidence="1">Uncharacterized protein</fullName>
    </submittedName>
</protein>
<sequence length="239" mass="26716">MNARTLPTSAQFVVAKAPAIRSQSGRPADLEALLSSLPKRSFATLRHVMQHVGFILCHQRVLKVRLSSRLTRPDERQKIDRLDDPRLVLNIFSQSLLRPPWRQIVKLASADNNYKHLLALERVFEYFVRPHESGAGGAGTSLPLTTRSVSIANEKVSFYFHLTRGIVESAVWSYQSGGFVSAHKQAPSTTKAAAAVVEIWQYLWVDSRIPCTQCFRPPASSKPVHLSSHRRIKNAISAP</sequence>
<evidence type="ECO:0000313" key="1">
    <source>
        <dbReference type="EMBL" id="VDD84371.1"/>
    </source>
</evidence>
<dbReference type="EMBL" id="UXSR01006238">
    <property type="protein sequence ID" value="VDD84371.1"/>
    <property type="molecule type" value="Genomic_DNA"/>
</dbReference>
<accession>A0A0R3UR68</accession>
<dbReference type="AlphaFoldDB" id="A0A0R3UR68"/>
<gene>
    <name evidence="1" type="ORF">MCOS_LOCUS10374</name>
</gene>
<organism evidence="1 2">
    <name type="scientific">Mesocestoides corti</name>
    <name type="common">Flatworm</name>
    <dbReference type="NCBI Taxonomy" id="53468"/>
    <lineage>
        <taxon>Eukaryota</taxon>
        <taxon>Metazoa</taxon>
        <taxon>Spiralia</taxon>
        <taxon>Lophotrochozoa</taxon>
        <taxon>Platyhelminthes</taxon>
        <taxon>Cestoda</taxon>
        <taxon>Eucestoda</taxon>
        <taxon>Cyclophyllidea</taxon>
        <taxon>Mesocestoididae</taxon>
        <taxon>Mesocestoides</taxon>
    </lineage>
</organism>